<comment type="caution">
    <text evidence="1">The sequence shown here is derived from an EMBL/GenBank/DDBJ whole genome shotgun (WGS) entry which is preliminary data.</text>
</comment>
<gene>
    <name evidence="1" type="ORF">D5039_02110</name>
</gene>
<reference evidence="2" key="1">
    <citation type="submission" date="2023-07" db="EMBL/GenBank/DDBJ databases">
        <title>Verminephrobacter genomes.</title>
        <authorList>
            <person name="Lund M.B."/>
        </authorList>
    </citation>
    <scope>NUCLEOTIDE SEQUENCE [LARGE SCALE GENOMIC DNA]</scope>
    <source>
        <strain evidence="2">AtM5-05</strain>
    </source>
</reference>
<proteinExistence type="predicted"/>
<name>A0ABT3KNW4_9BURK</name>
<protein>
    <recommendedName>
        <fullName evidence="3">Amine oxidase domain-containing protein</fullName>
    </recommendedName>
</protein>
<dbReference type="Proteomes" id="UP001208935">
    <property type="component" value="Unassembled WGS sequence"/>
</dbReference>
<dbReference type="SUPFAM" id="SSF51905">
    <property type="entry name" value="FAD/NAD(P)-binding domain"/>
    <property type="match status" value="1"/>
</dbReference>
<dbReference type="InterPro" id="IPR036188">
    <property type="entry name" value="FAD/NAD-bd_sf"/>
</dbReference>
<organism evidence="1 2">
    <name type="scientific">Verminephrobacter aporrectodeae subsp. tuberculatae</name>
    <dbReference type="NCBI Taxonomy" id="1110392"/>
    <lineage>
        <taxon>Bacteria</taxon>
        <taxon>Pseudomonadati</taxon>
        <taxon>Pseudomonadota</taxon>
        <taxon>Betaproteobacteria</taxon>
        <taxon>Burkholderiales</taxon>
        <taxon>Comamonadaceae</taxon>
        <taxon>Verminephrobacter</taxon>
    </lineage>
</organism>
<dbReference type="RefSeq" id="WP_010106043.1">
    <property type="nucleotide sequence ID" value="NZ_QZCV01000003.1"/>
</dbReference>
<evidence type="ECO:0000313" key="2">
    <source>
        <dbReference type="Proteomes" id="UP001208935"/>
    </source>
</evidence>
<keyword evidence="2" id="KW-1185">Reference proteome</keyword>
<evidence type="ECO:0008006" key="3">
    <source>
        <dbReference type="Google" id="ProtNLM"/>
    </source>
</evidence>
<sequence length="452" mass="49896">MGKVYVVVGAGFRGFCDALQLIKEPGAKIYMVDREPFFGGISCSGKVRDFSVDKGVHMFDGITRELADNVTEIMDGRVRTIDFVSVSAFNGHLTEGFSLPDLSSLPDDTKTRITAELKLLAADAGKGGAPVPRNLRGLFEARYGATAGGIFAGIFQSIYHIDAKLVQPDAISKTSLGRLKHLDDPLMLALKASDPFLDAVLAARRQALGKVDELVSIYPDTGEAMRGWCVRARKWLEDRGVTMCLGQNIESIESTGDKVRLKTGAHTIDANRIIWTNDNTQALACLLGFDFDTRDLVSNTPMLFATLITRAEHIKDFTYLQNFDPEGKTYRTACAGIYSGQIDADGNSFVTCECPTPIDSERWNNPGQAHHAIWQECKALGIVSPDAELADHAVLRLPCTFKVAKLGYDEEIRAFEAEVGRRMRALIFRDVKPFFRRDIYLDSLRVRDLANA</sequence>
<dbReference type="Gene3D" id="3.50.50.60">
    <property type="entry name" value="FAD/NAD(P)-binding domain"/>
    <property type="match status" value="1"/>
</dbReference>
<accession>A0ABT3KNW4</accession>
<dbReference type="EMBL" id="QZCW01000001">
    <property type="protein sequence ID" value="MCW5320010.1"/>
    <property type="molecule type" value="Genomic_DNA"/>
</dbReference>
<evidence type="ECO:0000313" key="1">
    <source>
        <dbReference type="EMBL" id="MCW5320010.1"/>
    </source>
</evidence>